<dbReference type="Gene3D" id="3.30.2310.20">
    <property type="entry name" value="RelE-like"/>
    <property type="match status" value="1"/>
</dbReference>
<evidence type="ECO:0000256" key="1">
    <source>
        <dbReference type="ARBA" id="ARBA00006226"/>
    </source>
</evidence>
<dbReference type="PANTHER" id="PTHR33755">
    <property type="entry name" value="TOXIN PARE1-RELATED"/>
    <property type="match status" value="1"/>
</dbReference>
<dbReference type="InterPro" id="IPR051803">
    <property type="entry name" value="TA_system_RelE-like_toxin"/>
</dbReference>
<gene>
    <name evidence="3" type="ORF">C4F40_16370</name>
</gene>
<dbReference type="EMBL" id="PSKQ01000023">
    <property type="protein sequence ID" value="MBE8722301.1"/>
    <property type="molecule type" value="Genomic_DNA"/>
</dbReference>
<reference evidence="3 4" key="1">
    <citation type="submission" date="2018-02" db="EMBL/GenBank/DDBJ databases">
        <title>Sphingobacterium KA21.</title>
        <authorList>
            <person name="Vasarhelyi B.M."/>
            <person name="Deshmukh S."/>
            <person name="Balint B."/>
            <person name="Kukolya J."/>
        </authorList>
    </citation>
    <scope>NUCLEOTIDE SEQUENCE [LARGE SCALE GENOMIC DNA]</scope>
    <source>
        <strain evidence="3 4">Ka21</strain>
    </source>
</reference>
<sequence>MAQSHLKQVFEHIGADSPQNALKVVTDITDTVEKAAEYPDAYAPDKLKLENDGTFRAFEKHHYRVSYRYAKGVLRVLRIRHTKMKPKYH</sequence>
<dbReference type="InterPro" id="IPR007712">
    <property type="entry name" value="RelE/ParE_toxin"/>
</dbReference>
<keyword evidence="4" id="KW-1185">Reference proteome</keyword>
<keyword evidence="2" id="KW-1277">Toxin-antitoxin system</keyword>
<name>A0ABR9TAH4_9SPHI</name>
<accession>A0ABR9TAH4</accession>
<evidence type="ECO:0000313" key="3">
    <source>
        <dbReference type="EMBL" id="MBE8722301.1"/>
    </source>
</evidence>
<comment type="similarity">
    <text evidence="1">Belongs to the RelE toxin family.</text>
</comment>
<comment type="caution">
    <text evidence="3">The sequence shown here is derived from an EMBL/GenBank/DDBJ whole genome shotgun (WGS) entry which is preliminary data.</text>
</comment>
<evidence type="ECO:0000313" key="4">
    <source>
        <dbReference type="Proteomes" id="UP000618319"/>
    </source>
</evidence>
<proteinExistence type="inferred from homology"/>
<dbReference type="InterPro" id="IPR035093">
    <property type="entry name" value="RelE/ParE_toxin_dom_sf"/>
</dbReference>
<protein>
    <submittedName>
        <fullName evidence="3">Type II toxin-antitoxin system RelE/ParE family toxin</fullName>
    </submittedName>
</protein>
<dbReference type="Pfam" id="PF05016">
    <property type="entry name" value="ParE_toxin"/>
    <property type="match status" value="1"/>
</dbReference>
<organism evidence="3 4">
    <name type="scientific">Sphingobacterium pedocola</name>
    <dbReference type="NCBI Taxonomy" id="2082722"/>
    <lineage>
        <taxon>Bacteria</taxon>
        <taxon>Pseudomonadati</taxon>
        <taxon>Bacteroidota</taxon>
        <taxon>Sphingobacteriia</taxon>
        <taxon>Sphingobacteriales</taxon>
        <taxon>Sphingobacteriaceae</taxon>
        <taxon>Sphingobacterium</taxon>
    </lineage>
</organism>
<dbReference type="Proteomes" id="UP000618319">
    <property type="component" value="Unassembled WGS sequence"/>
</dbReference>
<evidence type="ECO:0000256" key="2">
    <source>
        <dbReference type="ARBA" id="ARBA00022649"/>
    </source>
</evidence>